<evidence type="ECO:0008006" key="3">
    <source>
        <dbReference type="Google" id="ProtNLM"/>
    </source>
</evidence>
<accession>F4XT24</accession>
<gene>
    <name evidence="1" type="ORF">LYNGBM3L_27510</name>
</gene>
<protein>
    <recommendedName>
        <fullName evidence="3">ISKra4 family transposase</fullName>
    </recommendedName>
</protein>
<dbReference type="AlphaFoldDB" id="F4XT24"/>
<dbReference type="Proteomes" id="UP000003959">
    <property type="component" value="Unassembled WGS sequence"/>
</dbReference>
<proteinExistence type="predicted"/>
<evidence type="ECO:0000313" key="1">
    <source>
        <dbReference type="EMBL" id="EGJ32199.1"/>
    </source>
</evidence>
<dbReference type="EMBL" id="GL890927">
    <property type="protein sequence ID" value="EGJ32199.1"/>
    <property type="molecule type" value="Genomic_DNA"/>
</dbReference>
<reference evidence="2" key="1">
    <citation type="journal article" date="2011" name="Proc. Natl. Acad. Sci. U.S.A.">
        <title>Genomic insights into the physiology and ecology of the marine filamentous cyanobacterium Lyngbya majuscula.</title>
        <authorList>
            <person name="Jones A.C."/>
            <person name="Monroe E.A."/>
            <person name="Podell S."/>
            <person name="Hess W.R."/>
            <person name="Klages S."/>
            <person name="Esquenazi E."/>
            <person name="Niessen S."/>
            <person name="Hoover H."/>
            <person name="Rothmann M."/>
            <person name="Lasken R.S."/>
            <person name="Yates J.R.III."/>
            <person name="Reinhardt R."/>
            <person name="Kube M."/>
            <person name="Burkart M.D."/>
            <person name="Allen E.E."/>
            <person name="Dorrestein P.C."/>
            <person name="Gerwick W.H."/>
            <person name="Gerwick L."/>
        </authorList>
    </citation>
    <scope>NUCLEOTIDE SEQUENCE [LARGE SCALE GENOMIC DNA]</scope>
    <source>
        <strain evidence="2">3L</strain>
    </source>
</reference>
<keyword evidence="2" id="KW-1185">Reference proteome</keyword>
<dbReference type="HOGENOM" id="CLU_134361_0_0_3"/>
<organism evidence="1 2">
    <name type="scientific">Moorena producens 3L</name>
    <dbReference type="NCBI Taxonomy" id="489825"/>
    <lineage>
        <taxon>Bacteria</taxon>
        <taxon>Bacillati</taxon>
        <taxon>Cyanobacteriota</taxon>
        <taxon>Cyanophyceae</taxon>
        <taxon>Coleofasciculales</taxon>
        <taxon>Coleofasciculaceae</taxon>
        <taxon>Moorena</taxon>
    </lineage>
</organism>
<dbReference type="eggNOG" id="COG3464">
    <property type="taxonomic scope" value="Bacteria"/>
</dbReference>
<sequence length="179" mass="20522">MSDCIKTGIYYGAFFQDNLSLTDWINSQLLTSPFYCLGDGHDGIWNISEIGDNKDRIEILDWYHLIENLPKIETTKSLKKQLEAYLWMGQVSEAMKLLKSVQPVGGTQFICYLKKHRKRLINYHSFQREQICSIGSGAVESAVKQISHRVKLNGAQWHRDNVANILQLRCAYLNGQLAI</sequence>
<name>F4XT24_9CYAN</name>
<evidence type="ECO:0000313" key="2">
    <source>
        <dbReference type="Proteomes" id="UP000003959"/>
    </source>
</evidence>